<gene>
    <name evidence="3" type="ORF">HINF_LOCUS16902</name>
    <name evidence="2" type="ORF">HINF_LOCUS61232</name>
</gene>
<evidence type="ECO:0000313" key="4">
    <source>
        <dbReference type="Proteomes" id="UP001642409"/>
    </source>
</evidence>
<comment type="caution">
    <text evidence="2">The sequence shown here is derived from an EMBL/GenBank/DDBJ whole genome shotgun (WGS) entry which is preliminary data.</text>
</comment>
<feature type="region of interest" description="Disordered" evidence="1">
    <location>
        <begin position="1"/>
        <end position="23"/>
    </location>
</feature>
<evidence type="ECO:0000313" key="2">
    <source>
        <dbReference type="EMBL" id="CAI9973587.1"/>
    </source>
</evidence>
<keyword evidence="4" id="KW-1185">Reference proteome</keyword>
<organism evidence="2">
    <name type="scientific">Hexamita inflata</name>
    <dbReference type="NCBI Taxonomy" id="28002"/>
    <lineage>
        <taxon>Eukaryota</taxon>
        <taxon>Metamonada</taxon>
        <taxon>Diplomonadida</taxon>
        <taxon>Hexamitidae</taxon>
        <taxon>Hexamitinae</taxon>
        <taxon>Hexamita</taxon>
    </lineage>
</organism>
<protein>
    <submittedName>
        <fullName evidence="3">Hypothetical_protein</fullName>
    </submittedName>
</protein>
<evidence type="ECO:0000256" key="1">
    <source>
        <dbReference type="SAM" id="MobiDB-lite"/>
    </source>
</evidence>
<reference evidence="3 4" key="2">
    <citation type="submission" date="2024-07" db="EMBL/GenBank/DDBJ databases">
        <authorList>
            <person name="Akdeniz Z."/>
        </authorList>
    </citation>
    <scope>NUCLEOTIDE SEQUENCE [LARGE SCALE GENOMIC DNA]</scope>
</reference>
<feature type="compositionally biased region" description="Low complexity" evidence="1">
    <location>
        <begin position="12"/>
        <end position="23"/>
    </location>
</feature>
<evidence type="ECO:0000313" key="3">
    <source>
        <dbReference type="EMBL" id="CAL6000784.1"/>
    </source>
</evidence>
<proteinExistence type="predicted"/>
<name>A0AA86V2G7_9EUKA</name>
<reference evidence="2" key="1">
    <citation type="submission" date="2023-06" db="EMBL/GenBank/DDBJ databases">
        <authorList>
            <person name="Kurt Z."/>
        </authorList>
    </citation>
    <scope>NUCLEOTIDE SEQUENCE</scope>
</reference>
<dbReference type="Proteomes" id="UP001642409">
    <property type="component" value="Unassembled WGS sequence"/>
</dbReference>
<feature type="compositionally biased region" description="Polar residues" evidence="1">
    <location>
        <begin position="1"/>
        <end position="11"/>
    </location>
</feature>
<dbReference type="AlphaFoldDB" id="A0AA86V2G7"/>
<dbReference type="EMBL" id="CAXDID020000042">
    <property type="protein sequence ID" value="CAL6000784.1"/>
    <property type="molecule type" value="Genomic_DNA"/>
</dbReference>
<accession>A0AA86V2G7</accession>
<dbReference type="EMBL" id="CATOUU010001125">
    <property type="protein sequence ID" value="CAI9973587.1"/>
    <property type="molecule type" value="Genomic_DNA"/>
</dbReference>
<sequence length="400" mass="46310">MSQDNSSYEETSQNSSDQSDSSDNQFFNFDFEEVSENNPKILEIHSDIGVVIKRQQHSSLDFEFQVKEDVIHINSEYINRKSEQSLSLNLNGQNNVKYQLSLVNLSQITKQINCISLTGCTVYLEQFTVYSKQIILKDCTVIGEAQQFTCDSLSIQFNGSQNLDWLSQSKCGNICLTVSQLSAEFYPKLLDLSNSNFLKHLIVNESIIDLNRVNFYLPRLSLIHCQLRNNASSLMKADTLDIQNCELRTSQLKRAQIQTLLLENNFDGEDFSFYGYYNTPYETVMDDFPDVEYLNVLECIPRIKTFSAPNVNKLNYHGNHSDRIPFTFYKNIKEVEVNKEPKCYFELKNQQKKNQSVVEQNMQQLEQQIQIQINHQQVIEYSEMQLGNLNNIFVLSNGKE</sequence>